<protein>
    <submittedName>
        <fullName evidence="2">TIR domain-containing protein</fullName>
    </submittedName>
</protein>
<dbReference type="Proteomes" id="UP000276295">
    <property type="component" value="Unassembled WGS sequence"/>
</dbReference>
<reference evidence="2 3" key="1">
    <citation type="submission" date="2018-09" db="EMBL/GenBank/DDBJ databases">
        <title>Draft genome sequence of Buttiauxella izardii CCUG 35510T.</title>
        <authorList>
            <person name="Salva-Serra F."/>
            <person name="Marathe N."/>
            <person name="Moore E."/>
            <person name="Stadler-Svensson L."/>
            <person name="Engstrom-Jakobsson H."/>
        </authorList>
    </citation>
    <scope>NUCLEOTIDE SEQUENCE [LARGE SCALE GENOMIC DNA]</scope>
    <source>
        <strain evidence="2 3">CCUG 35510</strain>
    </source>
</reference>
<name>A0A3A5JSI8_9ENTR</name>
<dbReference type="EMBL" id="QZWH01000056">
    <property type="protein sequence ID" value="RJT18632.1"/>
    <property type="molecule type" value="Genomic_DNA"/>
</dbReference>
<keyword evidence="3" id="KW-1185">Reference proteome</keyword>
<dbReference type="Pfam" id="PF08937">
    <property type="entry name" value="ThsB_TIR"/>
    <property type="match status" value="1"/>
</dbReference>
<evidence type="ECO:0000313" key="2">
    <source>
        <dbReference type="EMBL" id="RJT18632.1"/>
    </source>
</evidence>
<organism evidence="2 3">
    <name type="scientific">Buttiauxella izardii</name>
    <dbReference type="NCBI Taxonomy" id="82991"/>
    <lineage>
        <taxon>Bacteria</taxon>
        <taxon>Pseudomonadati</taxon>
        <taxon>Pseudomonadota</taxon>
        <taxon>Gammaproteobacteria</taxon>
        <taxon>Enterobacterales</taxon>
        <taxon>Enterobacteriaceae</taxon>
        <taxon>Buttiauxella</taxon>
    </lineage>
</organism>
<evidence type="ECO:0000259" key="1">
    <source>
        <dbReference type="Pfam" id="PF08937"/>
    </source>
</evidence>
<evidence type="ECO:0000313" key="3">
    <source>
        <dbReference type="Proteomes" id="UP000276295"/>
    </source>
</evidence>
<proteinExistence type="predicted"/>
<dbReference type="AlphaFoldDB" id="A0A3A5JSI8"/>
<gene>
    <name evidence="2" type="ORF">D6029_20280</name>
</gene>
<dbReference type="RefSeq" id="WP_120066487.1">
    <property type="nucleotide sequence ID" value="NZ_QZWH01000056.1"/>
</dbReference>
<dbReference type="InterPro" id="IPR015032">
    <property type="entry name" value="ThsB__TIR-like_domain"/>
</dbReference>
<comment type="caution">
    <text evidence="2">The sequence shown here is derived from an EMBL/GenBank/DDBJ whole genome shotgun (WGS) entry which is preliminary data.</text>
</comment>
<accession>A0A3A5JSI8</accession>
<dbReference type="SUPFAM" id="SSF52206">
    <property type="entry name" value="Hypothetical protein MTH538"/>
    <property type="match status" value="1"/>
</dbReference>
<dbReference type="Gene3D" id="3.40.50.9200">
    <property type="entry name" value="Hypothetical protein MTH538"/>
    <property type="match status" value="1"/>
</dbReference>
<dbReference type="OrthoDB" id="9811746at2"/>
<sequence length="163" mass="18398">MPKEIKKNVFVSHHHKDDASVDGVSRLAAAKGYHLRNSSVRMKPENQRRADEKKISDRTIARLLRMKMRWAGQVIVVIGKETHTRAWVNWEIQAAHQLGKPIIGVYENGLKDDVKLPENLEKYATSIVSWRSDAIISALEGKTSFQKPDGTDRDKVQGGNVVC</sequence>
<feature type="domain" description="Thoeris protein ThsB TIR-like" evidence="1">
    <location>
        <begin position="10"/>
        <end position="111"/>
    </location>
</feature>
<dbReference type="InterPro" id="IPR036490">
    <property type="entry name" value="ThsB_TIR-like_sf"/>
</dbReference>